<evidence type="ECO:0000256" key="1">
    <source>
        <dbReference type="SAM" id="Coils"/>
    </source>
</evidence>
<gene>
    <name evidence="2" type="ORF">OKA104_LOCUS46160</name>
</gene>
<comment type="caution">
    <text evidence="2">The sequence shown here is derived from an EMBL/GenBank/DDBJ whole genome shotgun (WGS) entry which is preliminary data.</text>
</comment>
<reference evidence="2" key="1">
    <citation type="submission" date="2021-02" db="EMBL/GenBank/DDBJ databases">
        <authorList>
            <person name="Nowell W R."/>
        </authorList>
    </citation>
    <scope>NUCLEOTIDE SEQUENCE</scope>
</reference>
<proteinExistence type="predicted"/>
<feature type="non-terminal residue" evidence="2">
    <location>
        <position position="1"/>
    </location>
</feature>
<accession>A0A820HU95</accession>
<evidence type="ECO:0000313" key="2">
    <source>
        <dbReference type="EMBL" id="CAF4300152.1"/>
    </source>
</evidence>
<keyword evidence="1" id="KW-0175">Coiled coil</keyword>
<dbReference type="AlphaFoldDB" id="A0A820HU95"/>
<name>A0A820HU95_9BILA</name>
<organism evidence="2 3">
    <name type="scientific">Adineta steineri</name>
    <dbReference type="NCBI Taxonomy" id="433720"/>
    <lineage>
        <taxon>Eukaryota</taxon>
        <taxon>Metazoa</taxon>
        <taxon>Spiralia</taxon>
        <taxon>Gnathifera</taxon>
        <taxon>Rotifera</taxon>
        <taxon>Eurotatoria</taxon>
        <taxon>Bdelloidea</taxon>
        <taxon>Adinetida</taxon>
        <taxon>Adinetidae</taxon>
        <taxon>Adineta</taxon>
    </lineage>
</organism>
<dbReference type="EMBL" id="CAJOAY010016364">
    <property type="protein sequence ID" value="CAF4300152.1"/>
    <property type="molecule type" value="Genomic_DNA"/>
</dbReference>
<protein>
    <submittedName>
        <fullName evidence="2">Uncharacterized protein</fullName>
    </submittedName>
</protein>
<dbReference type="Proteomes" id="UP000663881">
    <property type="component" value="Unassembled WGS sequence"/>
</dbReference>
<sequence>QKQMQIMKKELDDGYNNVINEFQREQTRLQTRCDQLKQQLINAQQVIEQLKSNLNLLRPNQFEYEDKNRKDNLQARLENLIKLLEQSNDALNQERMLHAKQEHEYQQTISSLQKKIADMIKQHIEAVGEIKRELYHERSTNPGRMVPRPTSVPEFAENDLLADDMKYNYPTTIAKLRELFTIEMIALLRLTCKMIFDMHHKGIFL</sequence>
<evidence type="ECO:0000313" key="3">
    <source>
        <dbReference type="Proteomes" id="UP000663881"/>
    </source>
</evidence>
<feature type="coiled-coil region" evidence="1">
    <location>
        <begin position="19"/>
        <end position="122"/>
    </location>
</feature>